<reference evidence="2 3" key="1">
    <citation type="submission" date="2017-07" db="EMBL/GenBank/DDBJ databases">
        <title>Fictibacillus sp. nov. GDSW-R2A3 Genome sequencing and assembly.</title>
        <authorList>
            <person name="Mayilraj S."/>
        </authorList>
    </citation>
    <scope>NUCLEOTIDE SEQUENCE [LARGE SCALE GENOMIC DNA]</scope>
    <source>
        <strain evidence="2 3">GDSW-R2A3</strain>
    </source>
</reference>
<dbReference type="Gene3D" id="3.40.50.150">
    <property type="entry name" value="Vaccinia Virus protein VP39"/>
    <property type="match status" value="1"/>
</dbReference>
<evidence type="ECO:0000313" key="2">
    <source>
        <dbReference type="EMBL" id="OYD57020.1"/>
    </source>
</evidence>
<sequence>MAELLPDERLDYLVDEQLKIIQSNSVFSFSLDAVLLSRFAWVPIQKGRIIDLCTGNGAIPLLLSTRSKAAITGVEIQERLSSMAKRSTAINSLEEQISIHTLDIKEAAAEFGHGTFDALTCNPPYFPSVNEKDYNENPHLAIARHEIHCTLEDVIRVSSQLVKQGGKAAFVHRPNRLMEILAYMRQYELEPKRLQLIYPREGSEANMLLIEGMKKGKPDLHILPPLTVYGSDGQYTEQLKKVFYGR</sequence>
<dbReference type="Proteomes" id="UP000215059">
    <property type="component" value="Unassembled WGS sequence"/>
</dbReference>
<dbReference type="InterPro" id="IPR029063">
    <property type="entry name" value="SAM-dependent_MTases_sf"/>
</dbReference>
<dbReference type="Pfam" id="PF05175">
    <property type="entry name" value="MTS"/>
    <property type="match status" value="1"/>
</dbReference>
<evidence type="ECO:0000259" key="1">
    <source>
        <dbReference type="Pfam" id="PF05175"/>
    </source>
</evidence>
<proteinExistence type="predicted"/>
<organism evidence="2 3">
    <name type="scientific">Fictibacillus aquaticus</name>
    <dbReference type="NCBI Taxonomy" id="2021314"/>
    <lineage>
        <taxon>Bacteria</taxon>
        <taxon>Bacillati</taxon>
        <taxon>Bacillota</taxon>
        <taxon>Bacilli</taxon>
        <taxon>Bacillales</taxon>
        <taxon>Fictibacillaceae</taxon>
        <taxon>Fictibacillus</taxon>
    </lineage>
</organism>
<dbReference type="InterPro" id="IPR050210">
    <property type="entry name" value="tRNA_Adenine-N(6)_MTase"/>
</dbReference>
<evidence type="ECO:0000313" key="3">
    <source>
        <dbReference type="Proteomes" id="UP000215059"/>
    </source>
</evidence>
<dbReference type="PANTHER" id="PTHR47739">
    <property type="entry name" value="TRNA1(VAL) (ADENINE(37)-N6)-METHYLTRANSFERASE"/>
    <property type="match status" value="1"/>
</dbReference>
<dbReference type="GO" id="GO:0008168">
    <property type="term" value="F:methyltransferase activity"/>
    <property type="evidence" value="ECO:0007669"/>
    <property type="project" value="UniProtKB-KW"/>
</dbReference>
<dbReference type="OrthoDB" id="9777257at2"/>
<keyword evidence="2" id="KW-0489">Methyltransferase</keyword>
<dbReference type="GO" id="GO:0032259">
    <property type="term" value="P:methylation"/>
    <property type="evidence" value="ECO:0007669"/>
    <property type="project" value="UniProtKB-KW"/>
</dbReference>
<keyword evidence="2" id="KW-0808">Transferase</keyword>
<dbReference type="CDD" id="cd02440">
    <property type="entry name" value="AdoMet_MTases"/>
    <property type="match status" value="1"/>
</dbReference>
<name>A0A235F6U9_9BACL</name>
<dbReference type="RefSeq" id="WP_094253275.1">
    <property type="nucleotide sequence ID" value="NZ_JBHLXL010000003.1"/>
</dbReference>
<comment type="caution">
    <text evidence="2">The sequence shown here is derived from an EMBL/GenBank/DDBJ whole genome shotgun (WGS) entry which is preliminary data.</text>
</comment>
<dbReference type="EMBL" id="NOII01000007">
    <property type="protein sequence ID" value="OYD57020.1"/>
    <property type="molecule type" value="Genomic_DNA"/>
</dbReference>
<dbReference type="SUPFAM" id="SSF53335">
    <property type="entry name" value="S-adenosyl-L-methionine-dependent methyltransferases"/>
    <property type="match status" value="1"/>
</dbReference>
<feature type="domain" description="Methyltransferase small" evidence="1">
    <location>
        <begin position="20"/>
        <end position="126"/>
    </location>
</feature>
<dbReference type="PANTHER" id="PTHR47739:SF1">
    <property type="entry name" value="TRNA1(VAL) (ADENINE(37)-N6)-METHYLTRANSFERASE"/>
    <property type="match status" value="1"/>
</dbReference>
<protein>
    <submittedName>
        <fullName evidence="2">SAM-dependent methyltransferase</fullName>
    </submittedName>
</protein>
<keyword evidence="3" id="KW-1185">Reference proteome</keyword>
<dbReference type="InterPro" id="IPR007848">
    <property type="entry name" value="Small_mtfrase_dom"/>
</dbReference>
<gene>
    <name evidence="2" type="ORF">CGZ90_14630</name>
</gene>
<dbReference type="AlphaFoldDB" id="A0A235F6U9"/>
<accession>A0A235F6U9</accession>